<dbReference type="Proteomes" id="UP000672032">
    <property type="component" value="Chromosome 1"/>
</dbReference>
<gene>
    <name evidence="2" type="ORF">DSL72_004429</name>
</gene>
<dbReference type="EMBL" id="CP063405">
    <property type="protein sequence ID" value="QSZ29911.1"/>
    <property type="molecule type" value="Genomic_DNA"/>
</dbReference>
<evidence type="ECO:0000256" key="1">
    <source>
        <dbReference type="SAM" id="MobiDB-lite"/>
    </source>
</evidence>
<protein>
    <submittedName>
        <fullName evidence="2">Uncharacterized protein</fullName>
    </submittedName>
</protein>
<accession>A0A8A3P4L8</accession>
<organism evidence="2 3">
    <name type="scientific">Monilinia vaccinii-corymbosi</name>
    <dbReference type="NCBI Taxonomy" id="61207"/>
    <lineage>
        <taxon>Eukaryota</taxon>
        <taxon>Fungi</taxon>
        <taxon>Dikarya</taxon>
        <taxon>Ascomycota</taxon>
        <taxon>Pezizomycotina</taxon>
        <taxon>Leotiomycetes</taxon>
        <taxon>Helotiales</taxon>
        <taxon>Sclerotiniaceae</taxon>
        <taxon>Monilinia</taxon>
    </lineage>
</organism>
<dbReference type="AlphaFoldDB" id="A0A8A3P4L8"/>
<evidence type="ECO:0000313" key="2">
    <source>
        <dbReference type="EMBL" id="QSZ29911.1"/>
    </source>
</evidence>
<reference evidence="2" key="1">
    <citation type="submission" date="2020-10" db="EMBL/GenBank/DDBJ databases">
        <title>Genome Sequence of Monilinia vaccinii-corymbosi Sheds Light on Mummy Berry Disease Infection of Blueberry and Mating Type.</title>
        <authorList>
            <person name="Yow A.G."/>
            <person name="Zhang Y."/>
            <person name="Bansal K."/>
            <person name="Eacker S.M."/>
            <person name="Sullivan S."/>
            <person name="Liachko I."/>
            <person name="Cubeta M.A."/>
            <person name="Rollins J.A."/>
            <person name="Ashrafi H."/>
        </authorList>
    </citation>
    <scope>NUCLEOTIDE SEQUENCE</scope>
    <source>
        <strain evidence="2">RL-1</strain>
    </source>
</reference>
<evidence type="ECO:0000313" key="3">
    <source>
        <dbReference type="Proteomes" id="UP000672032"/>
    </source>
</evidence>
<sequence length="140" mass="15583">MSIIRIAEDIVHNKVRAVAKLVAEINTFYQNGPEHYPNYPKHLSRPPSEELNYPRNSNSHTFGPSDPDAQLCTTLAISRQKESCIRIKETLKGAENVEKDIEVVGRVPGENCKNEASVTGDLVSADKLGKPRLRDEKSSI</sequence>
<proteinExistence type="predicted"/>
<feature type="region of interest" description="Disordered" evidence="1">
    <location>
        <begin position="33"/>
        <end position="67"/>
    </location>
</feature>
<name>A0A8A3P4L8_9HELO</name>
<keyword evidence="3" id="KW-1185">Reference proteome</keyword>